<proteinExistence type="predicted"/>
<dbReference type="Proteomes" id="UP000308652">
    <property type="component" value="Unassembled WGS sequence"/>
</dbReference>
<feature type="compositionally biased region" description="Polar residues" evidence="1">
    <location>
        <begin position="8"/>
        <end position="19"/>
    </location>
</feature>
<name>A0A5C3LQD2_9AGAR</name>
<feature type="compositionally biased region" description="Polar residues" evidence="1">
    <location>
        <begin position="166"/>
        <end position="180"/>
    </location>
</feature>
<accession>A0A5C3LQD2</accession>
<feature type="compositionally biased region" description="Low complexity" evidence="1">
    <location>
        <begin position="181"/>
        <end position="196"/>
    </location>
</feature>
<dbReference type="AlphaFoldDB" id="A0A5C3LQD2"/>
<organism evidence="2 3">
    <name type="scientific">Crucibulum laeve</name>
    <dbReference type="NCBI Taxonomy" id="68775"/>
    <lineage>
        <taxon>Eukaryota</taxon>
        <taxon>Fungi</taxon>
        <taxon>Dikarya</taxon>
        <taxon>Basidiomycota</taxon>
        <taxon>Agaricomycotina</taxon>
        <taxon>Agaricomycetes</taxon>
        <taxon>Agaricomycetidae</taxon>
        <taxon>Agaricales</taxon>
        <taxon>Agaricineae</taxon>
        <taxon>Nidulariaceae</taxon>
        <taxon>Crucibulum</taxon>
    </lineage>
</organism>
<feature type="region of interest" description="Disordered" evidence="1">
    <location>
        <begin position="1"/>
        <end position="44"/>
    </location>
</feature>
<evidence type="ECO:0000313" key="2">
    <source>
        <dbReference type="EMBL" id="TFK34932.1"/>
    </source>
</evidence>
<evidence type="ECO:0000313" key="3">
    <source>
        <dbReference type="Proteomes" id="UP000308652"/>
    </source>
</evidence>
<evidence type="ECO:0000256" key="1">
    <source>
        <dbReference type="SAM" id="MobiDB-lite"/>
    </source>
</evidence>
<protein>
    <submittedName>
        <fullName evidence="2">Uncharacterized protein</fullName>
    </submittedName>
</protein>
<sequence>MTQRETDSTNGRQPSQNHLFVTKHSKPNPPTPVMQEPTSPLSPNRLRAPLTNIKSNNAIDATSNAAAIFIATTWNAVFTIHATHSQACTVASNTTAPAGNTASNLSNITRLFAASPGNVASNSAATAGNVASNSAATIGAYDPEFVKSYIPGITHINIISLPPPTITHTPQERTPSLDLTSSKASPSSPRSAIPPRTLDCIQAALRTHLDRAVGQA</sequence>
<reference evidence="2 3" key="1">
    <citation type="journal article" date="2019" name="Nat. Ecol. Evol.">
        <title>Megaphylogeny resolves global patterns of mushroom evolution.</title>
        <authorList>
            <person name="Varga T."/>
            <person name="Krizsan K."/>
            <person name="Foldi C."/>
            <person name="Dima B."/>
            <person name="Sanchez-Garcia M."/>
            <person name="Sanchez-Ramirez S."/>
            <person name="Szollosi G.J."/>
            <person name="Szarkandi J.G."/>
            <person name="Papp V."/>
            <person name="Albert L."/>
            <person name="Andreopoulos W."/>
            <person name="Angelini C."/>
            <person name="Antonin V."/>
            <person name="Barry K.W."/>
            <person name="Bougher N.L."/>
            <person name="Buchanan P."/>
            <person name="Buyck B."/>
            <person name="Bense V."/>
            <person name="Catcheside P."/>
            <person name="Chovatia M."/>
            <person name="Cooper J."/>
            <person name="Damon W."/>
            <person name="Desjardin D."/>
            <person name="Finy P."/>
            <person name="Geml J."/>
            <person name="Haridas S."/>
            <person name="Hughes K."/>
            <person name="Justo A."/>
            <person name="Karasinski D."/>
            <person name="Kautmanova I."/>
            <person name="Kiss B."/>
            <person name="Kocsube S."/>
            <person name="Kotiranta H."/>
            <person name="LaButti K.M."/>
            <person name="Lechner B.E."/>
            <person name="Liimatainen K."/>
            <person name="Lipzen A."/>
            <person name="Lukacs Z."/>
            <person name="Mihaltcheva S."/>
            <person name="Morgado L.N."/>
            <person name="Niskanen T."/>
            <person name="Noordeloos M.E."/>
            <person name="Ohm R.A."/>
            <person name="Ortiz-Santana B."/>
            <person name="Ovrebo C."/>
            <person name="Racz N."/>
            <person name="Riley R."/>
            <person name="Savchenko A."/>
            <person name="Shiryaev A."/>
            <person name="Soop K."/>
            <person name="Spirin V."/>
            <person name="Szebenyi C."/>
            <person name="Tomsovsky M."/>
            <person name="Tulloss R.E."/>
            <person name="Uehling J."/>
            <person name="Grigoriev I.V."/>
            <person name="Vagvolgyi C."/>
            <person name="Papp T."/>
            <person name="Martin F.M."/>
            <person name="Miettinen O."/>
            <person name="Hibbett D.S."/>
            <person name="Nagy L.G."/>
        </authorList>
    </citation>
    <scope>NUCLEOTIDE SEQUENCE [LARGE SCALE GENOMIC DNA]</scope>
    <source>
        <strain evidence="2 3">CBS 166.37</strain>
    </source>
</reference>
<feature type="region of interest" description="Disordered" evidence="1">
    <location>
        <begin position="164"/>
        <end position="196"/>
    </location>
</feature>
<dbReference type="EMBL" id="ML213626">
    <property type="protein sequence ID" value="TFK34932.1"/>
    <property type="molecule type" value="Genomic_DNA"/>
</dbReference>
<keyword evidence="3" id="KW-1185">Reference proteome</keyword>
<gene>
    <name evidence="2" type="ORF">BDQ12DRAFT_714940</name>
</gene>